<dbReference type="GO" id="GO:1990281">
    <property type="term" value="C:efflux pump complex"/>
    <property type="evidence" value="ECO:0007669"/>
    <property type="project" value="TreeGrafter"/>
</dbReference>
<sequence length="366" mass="40276">MKKHYPIYAFCMALVTLAACSGDKKTEKNTAEKGVEMVLPDMKNEVSVMTLKKQDFHHELVSNGKVTAKEQANLRFESSEVIAHIYVKNGDRVRKGQKLAELDKFKLANRLAQSADALERARLELQDVLIGQGYATEDFSKVPEEVMKLAKVKSGYDQSKAQYELVRREEEHATLTAPFDGVVANLFAKPYNMANTSEIFCTIIDTQGMEADFTVLESELPLLKNGDRVVVIPYADATSVYEGSVSEINPLVDDKGMVRVRARVNGKGKLFSGMNVRISVQRSLGQLLVIPKSAVVLRSGKQVVFTLDKGKAQWNYVQTGFENIDSCVVANKADAGVTDGLTEGDVVIVSGNVNLAHEAPVQLLDD</sequence>
<organism evidence="3 4">
    <name type="scientific">Bacteroides nordii CL02T12C05</name>
    <dbReference type="NCBI Taxonomy" id="997884"/>
    <lineage>
        <taxon>Bacteria</taxon>
        <taxon>Pseudomonadati</taxon>
        <taxon>Bacteroidota</taxon>
        <taxon>Bacteroidia</taxon>
        <taxon>Bacteroidales</taxon>
        <taxon>Bacteroidaceae</taxon>
        <taxon>Bacteroides</taxon>
    </lineage>
</organism>
<dbReference type="RefSeq" id="WP_007484927.1">
    <property type="nucleotide sequence ID" value="NZ_JH724314.1"/>
</dbReference>
<dbReference type="Gene3D" id="2.40.30.170">
    <property type="match status" value="1"/>
</dbReference>
<dbReference type="GO" id="GO:0015562">
    <property type="term" value="F:efflux transmembrane transporter activity"/>
    <property type="evidence" value="ECO:0007669"/>
    <property type="project" value="TreeGrafter"/>
</dbReference>
<dbReference type="NCBIfam" id="TIGR01730">
    <property type="entry name" value="RND_mfp"/>
    <property type="match status" value="1"/>
</dbReference>
<evidence type="ECO:0000313" key="3">
    <source>
        <dbReference type="EMBL" id="EIY52328.1"/>
    </source>
</evidence>
<dbReference type="InterPro" id="IPR006143">
    <property type="entry name" value="RND_pump_MFP"/>
</dbReference>
<keyword evidence="4" id="KW-1185">Reference proteome</keyword>
<dbReference type="eggNOG" id="COG0845">
    <property type="taxonomic scope" value="Bacteria"/>
</dbReference>
<dbReference type="Gene3D" id="2.40.420.20">
    <property type="match status" value="1"/>
</dbReference>
<dbReference type="EMBL" id="AGXS01000015">
    <property type="protein sequence ID" value="EIY52328.1"/>
    <property type="molecule type" value="Genomic_DNA"/>
</dbReference>
<dbReference type="PANTHER" id="PTHR30469:SF15">
    <property type="entry name" value="HLYD FAMILY OF SECRETION PROTEINS"/>
    <property type="match status" value="1"/>
</dbReference>
<dbReference type="PANTHER" id="PTHR30469">
    <property type="entry name" value="MULTIDRUG RESISTANCE PROTEIN MDTA"/>
    <property type="match status" value="1"/>
</dbReference>
<dbReference type="Gene3D" id="2.40.50.100">
    <property type="match status" value="1"/>
</dbReference>
<dbReference type="PROSITE" id="PS51257">
    <property type="entry name" value="PROKAR_LIPOPROTEIN"/>
    <property type="match status" value="1"/>
</dbReference>
<dbReference type="Proteomes" id="UP000003089">
    <property type="component" value="Unassembled WGS sequence"/>
</dbReference>
<comment type="similarity">
    <text evidence="1">Belongs to the membrane fusion protein (MFP) (TC 8.A.1) family.</text>
</comment>
<name>I9SA92_9BACE</name>
<evidence type="ECO:0000313" key="4">
    <source>
        <dbReference type="Proteomes" id="UP000003089"/>
    </source>
</evidence>
<reference evidence="3 4" key="1">
    <citation type="submission" date="2012-02" db="EMBL/GenBank/DDBJ databases">
        <title>The Genome Sequence of Bacteroides nordii CL02T12C05.</title>
        <authorList>
            <consortium name="The Broad Institute Genome Sequencing Platform"/>
            <person name="Earl A."/>
            <person name="Ward D."/>
            <person name="Feldgarden M."/>
            <person name="Gevers D."/>
            <person name="Zitomersky N.L."/>
            <person name="Coyne M.J."/>
            <person name="Comstock L.E."/>
            <person name="Young S.K."/>
            <person name="Zeng Q."/>
            <person name="Gargeya S."/>
            <person name="Fitzgerald M."/>
            <person name="Haas B."/>
            <person name="Abouelleil A."/>
            <person name="Alvarado L."/>
            <person name="Arachchi H.M."/>
            <person name="Berlin A."/>
            <person name="Chapman S.B."/>
            <person name="Gearin G."/>
            <person name="Goldberg J."/>
            <person name="Griggs A."/>
            <person name="Gujja S."/>
            <person name="Hansen M."/>
            <person name="Heiman D."/>
            <person name="Howarth C."/>
            <person name="Larimer J."/>
            <person name="Lui A."/>
            <person name="MacDonald P.J.P."/>
            <person name="McCowen C."/>
            <person name="Montmayeur A."/>
            <person name="Murphy C."/>
            <person name="Neiman D."/>
            <person name="Pearson M."/>
            <person name="Priest M."/>
            <person name="Roberts A."/>
            <person name="Saif S."/>
            <person name="Shea T."/>
            <person name="Sisk P."/>
            <person name="Stolte C."/>
            <person name="Sykes S."/>
            <person name="Wortman J."/>
            <person name="Nusbaum C."/>
            <person name="Birren B."/>
        </authorList>
    </citation>
    <scope>NUCLEOTIDE SEQUENCE [LARGE SCALE GENOMIC DNA]</scope>
    <source>
        <strain evidence="3 4">CL02T12C05</strain>
    </source>
</reference>
<dbReference type="SUPFAM" id="SSF111369">
    <property type="entry name" value="HlyD-like secretion proteins"/>
    <property type="match status" value="1"/>
</dbReference>
<feature type="signal peptide" evidence="2">
    <location>
        <begin position="1"/>
        <end position="21"/>
    </location>
</feature>
<dbReference type="PATRIC" id="fig|997884.3.peg.1909"/>
<comment type="caution">
    <text evidence="3">The sequence shown here is derived from an EMBL/GenBank/DDBJ whole genome shotgun (WGS) entry which is preliminary data.</text>
</comment>
<accession>I9SA92</accession>
<dbReference type="AlphaFoldDB" id="I9SA92"/>
<dbReference type="STRING" id="997884.HMPREF1068_01875"/>
<keyword evidence="2" id="KW-0732">Signal</keyword>
<dbReference type="HOGENOM" id="CLU_018816_1_2_10"/>
<protein>
    <submittedName>
        <fullName evidence="3">Efflux transporter, RND family, MFP subunit</fullName>
    </submittedName>
</protein>
<proteinExistence type="inferred from homology"/>
<evidence type="ECO:0000256" key="1">
    <source>
        <dbReference type="ARBA" id="ARBA00009477"/>
    </source>
</evidence>
<evidence type="ECO:0000256" key="2">
    <source>
        <dbReference type="SAM" id="SignalP"/>
    </source>
</evidence>
<feature type="chain" id="PRO_5003725564" evidence="2">
    <location>
        <begin position="22"/>
        <end position="366"/>
    </location>
</feature>
<gene>
    <name evidence="3" type="ORF">HMPREF1068_01875</name>
</gene>